<accession>A0A1J5P6V1</accession>
<comment type="caution">
    <text evidence="1">The sequence shown here is derived from an EMBL/GenBank/DDBJ whole genome shotgun (WGS) entry which is preliminary data.</text>
</comment>
<organism evidence="1">
    <name type="scientific">mine drainage metagenome</name>
    <dbReference type="NCBI Taxonomy" id="410659"/>
    <lineage>
        <taxon>unclassified sequences</taxon>
        <taxon>metagenomes</taxon>
        <taxon>ecological metagenomes</taxon>
    </lineage>
</organism>
<dbReference type="AlphaFoldDB" id="A0A1J5P6V1"/>
<reference evidence="1" key="1">
    <citation type="submission" date="2016-10" db="EMBL/GenBank/DDBJ databases">
        <title>Sequence of Gallionella enrichment culture.</title>
        <authorList>
            <person name="Poehlein A."/>
            <person name="Muehling M."/>
            <person name="Daniel R."/>
        </authorList>
    </citation>
    <scope>NUCLEOTIDE SEQUENCE</scope>
</reference>
<protein>
    <recommendedName>
        <fullName evidence="2">Antitoxin VbhA domain-containing protein</fullName>
    </recommendedName>
</protein>
<evidence type="ECO:0008006" key="2">
    <source>
        <dbReference type="Google" id="ProtNLM"/>
    </source>
</evidence>
<gene>
    <name evidence="1" type="ORF">GALL_552970</name>
</gene>
<proteinExistence type="predicted"/>
<evidence type="ECO:0000313" key="1">
    <source>
        <dbReference type="EMBL" id="OIQ63164.1"/>
    </source>
</evidence>
<dbReference type="EMBL" id="MLJW01009250">
    <property type="protein sequence ID" value="OIQ63164.1"/>
    <property type="molecule type" value="Genomic_DNA"/>
</dbReference>
<name>A0A1J5P6V1_9ZZZZ</name>
<sequence length="73" mass="8193">MLSAIEKIRYQNACIQTDAIFALEGFEPTEQKKALDRAVLAGRVTPEQVCDEMLAYAMQHKTTDGFAASRTWI</sequence>
<dbReference type="CDD" id="cd11586">
    <property type="entry name" value="VbhA_like"/>
    <property type="match status" value="1"/>
</dbReference>
<dbReference type="InterPro" id="IPR033788">
    <property type="entry name" value="VbhA-like"/>
</dbReference>